<dbReference type="PANTHER" id="PTHR37850">
    <property type="entry name" value="STRU PROTEIN"/>
    <property type="match status" value="1"/>
</dbReference>
<dbReference type="Gene3D" id="3.40.50.720">
    <property type="entry name" value="NAD(P)-binding Rossmann-like Domain"/>
    <property type="match status" value="1"/>
</dbReference>
<dbReference type="InterPro" id="IPR048423">
    <property type="entry name" value="DRL_cat"/>
</dbReference>
<feature type="domain" description="Oxidoreductase DRL-like catalytic" evidence="1">
    <location>
        <begin position="252"/>
        <end position="359"/>
    </location>
</feature>
<name>A0A9D2HJB0_9FIRM</name>
<dbReference type="Proteomes" id="UP000823900">
    <property type="component" value="Unassembled WGS sequence"/>
</dbReference>
<dbReference type="InterPro" id="IPR036291">
    <property type="entry name" value="NAD(P)-bd_dom_sf"/>
</dbReference>
<gene>
    <name evidence="2" type="ORF">IAA07_10095</name>
</gene>
<accession>A0A9D2HJB0</accession>
<keyword evidence="2" id="KW-0282">Flagellum</keyword>
<reference evidence="2" key="2">
    <citation type="submission" date="2021-04" db="EMBL/GenBank/DDBJ databases">
        <authorList>
            <person name="Gilroy R."/>
        </authorList>
    </citation>
    <scope>NUCLEOTIDE SEQUENCE</scope>
    <source>
        <strain evidence="2">CHK178-16964</strain>
    </source>
</reference>
<dbReference type="SUPFAM" id="SSF51735">
    <property type="entry name" value="NAD(P)-binding Rossmann-fold domains"/>
    <property type="match status" value="1"/>
</dbReference>
<proteinExistence type="predicted"/>
<dbReference type="EMBL" id="DWZA01000089">
    <property type="protein sequence ID" value="HJA71907.1"/>
    <property type="molecule type" value="Genomic_DNA"/>
</dbReference>
<comment type="caution">
    <text evidence="2">The sequence shown here is derived from an EMBL/GenBank/DDBJ whole genome shotgun (WGS) entry which is preliminary data.</text>
</comment>
<keyword evidence="2" id="KW-0966">Cell projection</keyword>
<sequence length="467" mass="50578">MIYHKLYDQHKGEVTSVGLIGTGHFGIAVIGQSVIQPQLKVGGIADKNPDAIWNAVEKAAIPKEDVAMCQTLEEARQKWEEGKVIAVTDPMILMELPLDTIVEATGNPEAGAAYCLSAIDHGKNIVTVNKEVDSCVGPILKKIAAEKGVVCTPIDGDQHGALMQMIEWARDLGLEVVSAGKSRDAEFIYDRAARTVTVYCDGGITIPKTITAHLSEEEAEYMETMPSEKMGEYLAARKDLLKELDPRGGFDLCEMVIAANATGLVPDTSLLYDEILRTPEIPMVLCGKKDGGILTQEGVIEVVTNLHEKGEAGLGGGVFLVVRSTNAYSQMILATKGCLSNDAGTVSLVYRPYHLCGVEASSTLLSAGLLHIDTGSREFHQKFDIVQEAKEDLKAGDRMGSDHDPRLLTHMVPASPVDGRGPIPAHMLNGKTLNCDVPKGTIITYDMVDEPEGSVLWDLRRRQDKME</sequence>
<protein>
    <submittedName>
        <fullName evidence="2">Flagellar biosynthesis protein FlgA</fullName>
    </submittedName>
</protein>
<dbReference type="Pfam" id="PF21135">
    <property type="entry name" value="DRL_cat"/>
    <property type="match status" value="1"/>
</dbReference>
<evidence type="ECO:0000313" key="2">
    <source>
        <dbReference type="EMBL" id="HJA71907.1"/>
    </source>
</evidence>
<reference evidence="2" key="1">
    <citation type="journal article" date="2021" name="PeerJ">
        <title>Extensive microbial diversity within the chicken gut microbiome revealed by metagenomics and culture.</title>
        <authorList>
            <person name="Gilroy R."/>
            <person name="Ravi A."/>
            <person name="Getino M."/>
            <person name="Pursley I."/>
            <person name="Horton D.L."/>
            <person name="Alikhan N.F."/>
            <person name="Baker D."/>
            <person name="Gharbi K."/>
            <person name="Hall N."/>
            <person name="Watson M."/>
            <person name="Adriaenssens E.M."/>
            <person name="Foster-Nyarko E."/>
            <person name="Jarju S."/>
            <person name="Secka A."/>
            <person name="Antonio M."/>
            <person name="Oren A."/>
            <person name="Chaudhuri R.R."/>
            <person name="La Ragione R."/>
            <person name="Hildebrand F."/>
            <person name="Pallen M.J."/>
        </authorList>
    </citation>
    <scope>NUCLEOTIDE SEQUENCE</scope>
    <source>
        <strain evidence="2">CHK178-16964</strain>
    </source>
</reference>
<dbReference type="AlphaFoldDB" id="A0A9D2HJB0"/>
<keyword evidence="2" id="KW-0969">Cilium</keyword>
<evidence type="ECO:0000259" key="1">
    <source>
        <dbReference type="Pfam" id="PF21135"/>
    </source>
</evidence>
<organism evidence="2 3">
    <name type="scientific">Candidatus Lachnoclostridium stercoravium</name>
    <dbReference type="NCBI Taxonomy" id="2838633"/>
    <lineage>
        <taxon>Bacteria</taxon>
        <taxon>Bacillati</taxon>
        <taxon>Bacillota</taxon>
        <taxon>Clostridia</taxon>
        <taxon>Lachnospirales</taxon>
        <taxon>Lachnospiraceae</taxon>
    </lineage>
</organism>
<dbReference type="PANTHER" id="PTHR37850:SF2">
    <property type="entry name" value="SAF DOMAIN PROTEIN"/>
    <property type="match status" value="1"/>
</dbReference>
<evidence type="ECO:0000313" key="3">
    <source>
        <dbReference type="Proteomes" id="UP000823900"/>
    </source>
</evidence>